<dbReference type="EMBL" id="CP012333">
    <property type="protein sequence ID" value="AKU94635.1"/>
    <property type="molecule type" value="Genomic_DNA"/>
</dbReference>
<dbReference type="PROSITE" id="PS50012">
    <property type="entry name" value="RCC1_3"/>
    <property type="match status" value="4"/>
</dbReference>
<proteinExistence type="predicted"/>
<dbReference type="PRINTS" id="PR00633">
    <property type="entry name" value="RCCNDNSATION"/>
</dbReference>
<reference evidence="1 2" key="1">
    <citation type="submission" date="2015-08" db="EMBL/GenBank/DDBJ databases">
        <authorList>
            <person name="Babu N.S."/>
            <person name="Beckwith C.J."/>
            <person name="Beseler K.G."/>
            <person name="Brison A."/>
            <person name="Carone J.V."/>
            <person name="Caskin T.P."/>
            <person name="Diamond M."/>
            <person name="Durham M.E."/>
            <person name="Foxe J.M."/>
            <person name="Go M."/>
            <person name="Henderson B.A."/>
            <person name="Jones I.B."/>
            <person name="McGettigan J.A."/>
            <person name="Micheletti S.J."/>
            <person name="Nasrallah M.E."/>
            <person name="Ortiz D."/>
            <person name="Piller C.R."/>
            <person name="Privatt S.R."/>
            <person name="Schneider S.L."/>
            <person name="Sharp S."/>
            <person name="Smith T.C."/>
            <person name="Stanton J.D."/>
            <person name="Ullery H.E."/>
            <person name="Wilson R.J."/>
            <person name="Serrano M.G."/>
            <person name="Buck G."/>
            <person name="Lee V."/>
            <person name="Wang Y."/>
            <person name="Carvalho R."/>
            <person name="Voegtly L."/>
            <person name="Shi R."/>
            <person name="Duckworth R."/>
            <person name="Johnson A."/>
            <person name="Loviza R."/>
            <person name="Walstead R."/>
            <person name="Shah Z."/>
            <person name="Kiflezghi M."/>
            <person name="Wade K."/>
            <person name="Ball S.L."/>
            <person name="Bradley K.W."/>
            <person name="Asai D.J."/>
            <person name="Bowman C.A."/>
            <person name="Russell D.A."/>
            <person name="Pope W.H."/>
            <person name="Jacobs-Sera D."/>
            <person name="Hendrix R.W."/>
            <person name="Hatfull G.F."/>
        </authorList>
    </citation>
    <scope>NUCLEOTIDE SEQUENCE [LARGE SCALE GENOMIC DNA]</scope>
    <source>
        <strain evidence="1 2">DSM 27648</strain>
    </source>
</reference>
<sequence>MRVDCGDFSTCAIAEGGSVRCWGRDKKGELGDGGGPDRSNNAAVPGLGRATALALGSEFGCALQDDKKIRCWGTGRIANDGKVHQRARATEVSGVDGALDIVASGLIACARTTSGVTCWGGEPKTIGTPPSGAFSQIATGFTHACGLDDKGGISCWGTGDWAPRGSFSKPPITGAKYVATGDRHACVITRDNKVACWGQNDAGQLGVRADTEGHKKPVEVPGIDGIVKLVAGESATCAIDGNGTVRCWGGNSEGELGLGKRSSDERPTKLSSVAQVADVCLATTHGCALTKDAKIVCWGGNADGQLGDGSKDRKLEPSNVRW</sequence>
<dbReference type="InterPro" id="IPR009091">
    <property type="entry name" value="RCC1/BLIP-II"/>
</dbReference>
<dbReference type="InterPro" id="IPR051553">
    <property type="entry name" value="Ran_GTPase-activating"/>
</dbReference>
<organism evidence="1 2">
    <name type="scientific">Labilithrix luteola</name>
    <dbReference type="NCBI Taxonomy" id="1391654"/>
    <lineage>
        <taxon>Bacteria</taxon>
        <taxon>Pseudomonadati</taxon>
        <taxon>Myxococcota</taxon>
        <taxon>Polyangia</taxon>
        <taxon>Polyangiales</taxon>
        <taxon>Labilitrichaceae</taxon>
        <taxon>Labilithrix</taxon>
    </lineage>
</organism>
<dbReference type="Pfam" id="PF13540">
    <property type="entry name" value="RCC1_2"/>
    <property type="match status" value="4"/>
</dbReference>
<keyword evidence="2" id="KW-1185">Reference proteome</keyword>
<dbReference type="GO" id="GO:0005085">
    <property type="term" value="F:guanyl-nucleotide exchange factor activity"/>
    <property type="evidence" value="ECO:0007669"/>
    <property type="project" value="TreeGrafter"/>
</dbReference>
<protein>
    <submittedName>
        <fullName evidence="1">Regulator of chromosome condensation, RCC1</fullName>
    </submittedName>
</protein>
<dbReference type="Proteomes" id="UP000064967">
    <property type="component" value="Chromosome"/>
</dbReference>
<dbReference type="PANTHER" id="PTHR45982:SF1">
    <property type="entry name" value="REGULATOR OF CHROMOSOME CONDENSATION"/>
    <property type="match status" value="1"/>
</dbReference>
<gene>
    <name evidence="1" type="ORF">AKJ09_01299</name>
</gene>
<accession>A0A0K1PM81</accession>
<name>A0A0K1PM81_9BACT</name>
<evidence type="ECO:0000313" key="1">
    <source>
        <dbReference type="EMBL" id="AKU94635.1"/>
    </source>
</evidence>
<dbReference type="KEGG" id="llu:AKJ09_01299"/>
<dbReference type="GO" id="GO:0005737">
    <property type="term" value="C:cytoplasm"/>
    <property type="evidence" value="ECO:0007669"/>
    <property type="project" value="TreeGrafter"/>
</dbReference>
<evidence type="ECO:0000313" key="2">
    <source>
        <dbReference type="Proteomes" id="UP000064967"/>
    </source>
</evidence>
<dbReference type="SUPFAM" id="SSF50985">
    <property type="entry name" value="RCC1/BLIP-II"/>
    <property type="match status" value="2"/>
</dbReference>
<dbReference type="Gene3D" id="2.130.10.30">
    <property type="entry name" value="Regulator of chromosome condensation 1/beta-lactamase-inhibitor protein II"/>
    <property type="match status" value="2"/>
</dbReference>
<dbReference type="PANTHER" id="PTHR45982">
    <property type="entry name" value="REGULATOR OF CHROMOSOME CONDENSATION"/>
    <property type="match status" value="1"/>
</dbReference>
<dbReference type="AlphaFoldDB" id="A0A0K1PM81"/>
<dbReference type="STRING" id="1391654.AKJ09_01299"/>
<dbReference type="InterPro" id="IPR000408">
    <property type="entry name" value="Reg_chr_condens"/>
</dbReference>